<dbReference type="Gene3D" id="1.10.10.60">
    <property type="entry name" value="Homeodomain-like"/>
    <property type="match status" value="2"/>
</dbReference>
<keyword evidence="3" id="KW-0804">Transcription</keyword>
<evidence type="ECO:0000256" key="2">
    <source>
        <dbReference type="ARBA" id="ARBA00023125"/>
    </source>
</evidence>
<dbReference type="Gene3D" id="3.40.50.2300">
    <property type="match status" value="1"/>
</dbReference>
<dbReference type="InterPro" id="IPR018062">
    <property type="entry name" value="HTH_AraC-typ_CS"/>
</dbReference>
<dbReference type="InterPro" id="IPR001789">
    <property type="entry name" value="Sig_transdc_resp-reg_receiver"/>
</dbReference>
<keyword evidence="8" id="KW-1185">Reference proteome</keyword>
<evidence type="ECO:0000313" key="8">
    <source>
        <dbReference type="Proteomes" id="UP001596250"/>
    </source>
</evidence>
<feature type="modified residue" description="4-aspartylphosphate" evidence="4">
    <location>
        <position position="56"/>
    </location>
</feature>
<dbReference type="PRINTS" id="PR00032">
    <property type="entry name" value="HTHARAC"/>
</dbReference>
<dbReference type="SMART" id="SM00448">
    <property type="entry name" value="REC"/>
    <property type="match status" value="1"/>
</dbReference>
<accession>A0ABW1IQ20</accession>
<dbReference type="SUPFAM" id="SSF46689">
    <property type="entry name" value="Homeodomain-like"/>
    <property type="match status" value="2"/>
</dbReference>
<dbReference type="PANTHER" id="PTHR43280">
    <property type="entry name" value="ARAC-FAMILY TRANSCRIPTIONAL REGULATOR"/>
    <property type="match status" value="1"/>
</dbReference>
<dbReference type="InterPro" id="IPR011006">
    <property type="entry name" value="CheY-like_superfamily"/>
</dbReference>
<dbReference type="PANTHER" id="PTHR43280:SF28">
    <property type="entry name" value="HTH-TYPE TRANSCRIPTIONAL ACTIVATOR RHAS"/>
    <property type="match status" value="1"/>
</dbReference>
<dbReference type="PROSITE" id="PS50110">
    <property type="entry name" value="RESPONSE_REGULATORY"/>
    <property type="match status" value="1"/>
</dbReference>
<dbReference type="Pfam" id="PF12833">
    <property type="entry name" value="HTH_18"/>
    <property type="match status" value="1"/>
</dbReference>
<dbReference type="Proteomes" id="UP001596250">
    <property type="component" value="Unassembled WGS sequence"/>
</dbReference>
<feature type="domain" description="HTH araC/xylS-type" evidence="5">
    <location>
        <begin position="158"/>
        <end position="256"/>
    </location>
</feature>
<protein>
    <submittedName>
        <fullName evidence="7">Response regulator</fullName>
    </submittedName>
</protein>
<dbReference type="SMART" id="SM00342">
    <property type="entry name" value="HTH_ARAC"/>
    <property type="match status" value="1"/>
</dbReference>
<dbReference type="PROSITE" id="PS00041">
    <property type="entry name" value="HTH_ARAC_FAMILY_1"/>
    <property type="match status" value="1"/>
</dbReference>
<proteinExistence type="predicted"/>
<dbReference type="EMBL" id="JBHSQV010000155">
    <property type="protein sequence ID" value="MFC5987202.1"/>
    <property type="molecule type" value="Genomic_DNA"/>
</dbReference>
<dbReference type="RefSeq" id="WP_379894543.1">
    <property type="nucleotide sequence ID" value="NZ_CBCSCT010000049.1"/>
</dbReference>
<gene>
    <name evidence="7" type="ORF">ACFPXP_12375</name>
</gene>
<reference evidence="8" key="1">
    <citation type="journal article" date="2019" name="Int. J. Syst. Evol. Microbiol.">
        <title>The Global Catalogue of Microorganisms (GCM) 10K type strain sequencing project: providing services to taxonomists for standard genome sequencing and annotation.</title>
        <authorList>
            <consortium name="The Broad Institute Genomics Platform"/>
            <consortium name="The Broad Institute Genome Sequencing Center for Infectious Disease"/>
            <person name="Wu L."/>
            <person name="Ma J."/>
        </authorList>
    </citation>
    <scope>NUCLEOTIDE SEQUENCE [LARGE SCALE GENOMIC DNA]</scope>
    <source>
        <strain evidence="8">CCM 8749</strain>
    </source>
</reference>
<evidence type="ECO:0000259" key="5">
    <source>
        <dbReference type="PROSITE" id="PS01124"/>
    </source>
</evidence>
<keyword evidence="4" id="KW-0597">Phosphoprotein</keyword>
<evidence type="ECO:0000313" key="7">
    <source>
        <dbReference type="EMBL" id="MFC5987202.1"/>
    </source>
</evidence>
<dbReference type="SUPFAM" id="SSF52172">
    <property type="entry name" value="CheY-like"/>
    <property type="match status" value="1"/>
</dbReference>
<evidence type="ECO:0000256" key="3">
    <source>
        <dbReference type="ARBA" id="ARBA00023163"/>
    </source>
</evidence>
<evidence type="ECO:0000256" key="4">
    <source>
        <dbReference type="PROSITE-ProRule" id="PRU00169"/>
    </source>
</evidence>
<keyword evidence="2" id="KW-0238">DNA-binding</keyword>
<dbReference type="InterPro" id="IPR020449">
    <property type="entry name" value="Tscrpt_reg_AraC-type_HTH"/>
</dbReference>
<evidence type="ECO:0000259" key="6">
    <source>
        <dbReference type="PROSITE" id="PS50110"/>
    </source>
</evidence>
<evidence type="ECO:0000256" key="1">
    <source>
        <dbReference type="ARBA" id="ARBA00023015"/>
    </source>
</evidence>
<dbReference type="InterPro" id="IPR018060">
    <property type="entry name" value="HTH_AraC"/>
</dbReference>
<name>A0ABW1IQ20_9BACL</name>
<keyword evidence="1" id="KW-0805">Transcription regulation</keyword>
<dbReference type="InterPro" id="IPR009057">
    <property type="entry name" value="Homeodomain-like_sf"/>
</dbReference>
<feature type="domain" description="Response regulatory" evidence="6">
    <location>
        <begin position="4"/>
        <end position="123"/>
    </location>
</feature>
<dbReference type="Pfam" id="PF00072">
    <property type="entry name" value="Response_reg"/>
    <property type="match status" value="1"/>
</dbReference>
<dbReference type="PROSITE" id="PS01124">
    <property type="entry name" value="HTH_ARAC_FAMILY_2"/>
    <property type="match status" value="1"/>
</dbReference>
<comment type="caution">
    <text evidence="7">The sequence shown here is derived from an EMBL/GenBank/DDBJ whole genome shotgun (WGS) entry which is preliminary data.</text>
</comment>
<organism evidence="7 8">
    <name type="scientific">Marinicrinis lubricantis</name>
    <dbReference type="NCBI Taxonomy" id="2086470"/>
    <lineage>
        <taxon>Bacteria</taxon>
        <taxon>Bacillati</taxon>
        <taxon>Bacillota</taxon>
        <taxon>Bacilli</taxon>
        <taxon>Bacillales</taxon>
        <taxon>Paenibacillaceae</taxon>
    </lineage>
</organism>
<sequence length="267" mass="30505">MSQNILIVDDEQHTRVGLKRMLEKWSAGKYGIWMAENAIEAQILLREKTVHLLITDIRMPEVSGLNLAEALNEQQLRFMPAVILISGYAEFSYAQQAIQYGVVNYLLKPISRDKLIAAVEQGLQSAEHRNRIGMIEKIVDPKVLELKTDHLHYSEPVKQIFQFVEEHLDISIGLKEAAEHIHMNSSYISALFKEQVQMTFSEYVARRKVQKAKELLVQTNLTISEIADRLGYQTSKYFTKLFKTYEGTSPGQYRTQLSGEAANDEGN</sequence>
<dbReference type="CDD" id="cd17536">
    <property type="entry name" value="REC_YesN-like"/>
    <property type="match status" value="1"/>
</dbReference>